<gene>
    <name evidence="2" type="ORF">COW81_01970</name>
</gene>
<comment type="caution">
    <text evidence="2">The sequence shown here is derived from an EMBL/GenBank/DDBJ whole genome shotgun (WGS) entry which is preliminary data.</text>
</comment>
<organism evidence="2 3">
    <name type="scientific">Candidatus Campbellbacteria bacterium CG22_combo_CG10-13_8_21_14_all_36_13</name>
    <dbReference type="NCBI Taxonomy" id="1974529"/>
    <lineage>
        <taxon>Bacteria</taxon>
        <taxon>Candidatus Campbelliibacteriota</taxon>
    </lineage>
</organism>
<name>A0A2H0DY68_9BACT</name>
<dbReference type="EMBL" id="PCTT01000024">
    <property type="protein sequence ID" value="PIP87113.1"/>
    <property type="molecule type" value="Genomic_DNA"/>
</dbReference>
<keyword evidence="1" id="KW-1133">Transmembrane helix</keyword>
<protein>
    <submittedName>
        <fullName evidence="2">Uncharacterized protein</fullName>
    </submittedName>
</protein>
<evidence type="ECO:0000256" key="1">
    <source>
        <dbReference type="SAM" id="Phobius"/>
    </source>
</evidence>
<proteinExistence type="predicted"/>
<dbReference type="Proteomes" id="UP000231143">
    <property type="component" value="Unassembled WGS sequence"/>
</dbReference>
<feature type="transmembrane region" description="Helical" evidence="1">
    <location>
        <begin position="20"/>
        <end position="38"/>
    </location>
</feature>
<evidence type="ECO:0000313" key="3">
    <source>
        <dbReference type="Proteomes" id="UP000231143"/>
    </source>
</evidence>
<evidence type="ECO:0000313" key="2">
    <source>
        <dbReference type="EMBL" id="PIP87113.1"/>
    </source>
</evidence>
<keyword evidence="1" id="KW-0812">Transmembrane</keyword>
<dbReference type="AlphaFoldDB" id="A0A2H0DY68"/>
<accession>A0A2H0DY68</accession>
<reference evidence="2 3" key="1">
    <citation type="submission" date="2017-09" db="EMBL/GenBank/DDBJ databases">
        <title>Depth-based differentiation of microbial function through sediment-hosted aquifers and enrichment of novel symbionts in the deep terrestrial subsurface.</title>
        <authorList>
            <person name="Probst A.J."/>
            <person name="Ladd B."/>
            <person name="Jarett J.K."/>
            <person name="Geller-Mcgrath D.E."/>
            <person name="Sieber C.M."/>
            <person name="Emerson J.B."/>
            <person name="Anantharaman K."/>
            <person name="Thomas B.C."/>
            <person name="Malmstrom R."/>
            <person name="Stieglmeier M."/>
            <person name="Klingl A."/>
            <person name="Woyke T."/>
            <person name="Ryan C.M."/>
            <person name="Banfield J.F."/>
        </authorList>
    </citation>
    <scope>NUCLEOTIDE SEQUENCE [LARGE SCALE GENOMIC DNA]</scope>
    <source>
        <strain evidence="2">CG22_combo_CG10-13_8_21_14_all_36_13</strain>
    </source>
</reference>
<sequence length="98" mass="11009">MSNLIKQLQSKPEEYRRMVALVASISITIVLFVVWISVMQKNIFLSDTTQVEKQTSEVASPIQSLKSGFIRLTSSVTEQVSATIDSLGEIEYKKDIIE</sequence>
<keyword evidence="1" id="KW-0472">Membrane</keyword>